<proteinExistence type="predicted"/>
<dbReference type="EMBL" id="JPSL02000038">
    <property type="protein sequence ID" value="KGQ21177.1"/>
    <property type="molecule type" value="Genomic_DNA"/>
</dbReference>
<keyword evidence="1" id="KW-0812">Transmembrane</keyword>
<dbReference type="Gene3D" id="6.10.280.110">
    <property type="match status" value="1"/>
</dbReference>
<feature type="transmembrane region" description="Helical" evidence="1">
    <location>
        <begin position="39"/>
        <end position="59"/>
    </location>
</feature>
<sequence length="67" mass="7466">MVYIVLFALGAALVTLLFYLILNPRTVTTEGETFDLRFVLFMLLLIILSAATVSLMLLLGKMHHLLG</sequence>
<dbReference type="PATRIC" id="fig|276.5.peg.2025"/>
<dbReference type="AlphaFoldDB" id="A0A0A2WR22"/>
<name>A0A0A2WR22_THEFI</name>
<keyword evidence="4" id="KW-1185">Reference proteome</keyword>
<dbReference type="Pfam" id="PF20814">
    <property type="entry name" value="CAA3_Cox_suIV"/>
    <property type="match status" value="1"/>
</dbReference>
<dbReference type="InterPro" id="IPR033793">
    <property type="entry name" value="Caa3-IV"/>
</dbReference>
<organism evidence="3 4">
    <name type="scientific">Thermus filiformis</name>
    <dbReference type="NCBI Taxonomy" id="276"/>
    <lineage>
        <taxon>Bacteria</taxon>
        <taxon>Thermotogati</taxon>
        <taxon>Deinococcota</taxon>
        <taxon>Deinococci</taxon>
        <taxon>Thermales</taxon>
        <taxon>Thermaceae</taxon>
        <taxon>Thermus</taxon>
    </lineage>
</organism>
<keyword evidence="1" id="KW-0472">Membrane</keyword>
<dbReference type="OrthoDB" id="27042at2"/>
<evidence type="ECO:0000313" key="3">
    <source>
        <dbReference type="EMBL" id="KGQ21177.1"/>
    </source>
</evidence>
<dbReference type="CDD" id="cd12222">
    <property type="entry name" value="Caa3-IV"/>
    <property type="match status" value="1"/>
</dbReference>
<comment type="caution">
    <text evidence="3">The sequence shown here is derived from an EMBL/GenBank/DDBJ whole genome shotgun (WGS) entry which is preliminary data.</text>
</comment>
<evidence type="ECO:0000259" key="2">
    <source>
        <dbReference type="Pfam" id="PF20814"/>
    </source>
</evidence>
<feature type="domain" description="Cytochrome oxidase Caa3-type subunit IV" evidence="2">
    <location>
        <begin position="1"/>
        <end position="64"/>
    </location>
</feature>
<evidence type="ECO:0000256" key="1">
    <source>
        <dbReference type="SAM" id="Phobius"/>
    </source>
</evidence>
<dbReference type="STRING" id="276.THFILI_04810"/>
<dbReference type="RefSeq" id="WP_038066720.1">
    <property type="nucleotide sequence ID" value="NZ_JPSL02000038.1"/>
</dbReference>
<dbReference type="InterPro" id="IPR038405">
    <property type="entry name" value="Caa3-IV_sf"/>
</dbReference>
<accession>A0A0A2WR22</accession>
<keyword evidence="1" id="KW-1133">Transmembrane helix</keyword>
<dbReference type="Proteomes" id="UP000030364">
    <property type="component" value="Unassembled WGS sequence"/>
</dbReference>
<evidence type="ECO:0000313" key="4">
    <source>
        <dbReference type="Proteomes" id="UP000030364"/>
    </source>
</evidence>
<gene>
    <name evidence="3" type="ORF">THFILI_04810</name>
</gene>
<reference evidence="3 4" key="1">
    <citation type="journal article" date="2015" name="Genome Announc.">
        <title>Draft Genome Sequence of the Thermophile Thermus filiformis ATCC 43280, Producer of Carotenoid-(Di)glucoside-Branched Fatty Acid (Di)esters and Source of Hyperthermostable Enzymes of Biotechnological Interest.</title>
        <authorList>
            <person name="Mandelli F."/>
            <person name="Oliveira Ramires B."/>
            <person name="Couger M.B."/>
            <person name="Paixao D.A."/>
            <person name="Camilo C.M."/>
            <person name="Polikarpov I."/>
            <person name="Prade R."/>
            <person name="Riano-Pachon D.M."/>
            <person name="Squina F.M."/>
        </authorList>
    </citation>
    <scope>NUCLEOTIDE SEQUENCE [LARGE SCALE GENOMIC DNA]</scope>
    <source>
        <strain evidence="3 4">ATCC 43280</strain>
    </source>
</reference>
<protein>
    <recommendedName>
        <fullName evidence="2">Cytochrome oxidase Caa3-type subunit IV domain-containing protein</fullName>
    </recommendedName>
</protein>